<keyword evidence="2" id="KW-1185">Reference proteome</keyword>
<evidence type="ECO:0000313" key="2">
    <source>
        <dbReference type="Proteomes" id="UP001158576"/>
    </source>
</evidence>
<proteinExistence type="predicted"/>
<gene>
    <name evidence="1" type="ORF">OKIOD_LOCUS6836</name>
</gene>
<sequence length="430" mass="48643">MYKQSIRPLSISCRSPRVMREGYWVVHGRHQLPYWDQKDNKQYSVQKLENGKTVELPKYTTKPFKMINTEGRQPMSEQQSLYIDKSHRDNPETQDVIRTPSAKGMKAMQHGGPALLSRTGYMVDYYRLNPTQRQRSAVFKEKILKVVEDQNLMRHLALVVGPSKPRWIPATSTMKKDDIIVNDASGEQKTAEELELNGSYMLKSLPIGTEICMVEEFPGSGARFANSNARYGIVTGRLGRGDKDSLITVSFPYASLEGITNSGFAGKVNYKGVLSDQGLHNRMGGIDAQIIMEDGSIELPAWEKKDSRQKRATGRHGPWEGYFDCMATHRENSYDQTPQSLYDQDVALSGNCVAVIGRASEGGEFNSWLLHEDGRQYKLYGGNKSNGFYNREIRKSGLNHISMHFRKFKRAPGQLVNNQGNQFVLLKSNE</sequence>
<evidence type="ECO:0000313" key="1">
    <source>
        <dbReference type="EMBL" id="CAG5097892.1"/>
    </source>
</evidence>
<dbReference type="Gene3D" id="2.40.50.140">
    <property type="entry name" value="Nucleic acid-binding proteins"/>
    <property type="match status" value="1"/>
</dbReference>
<reference evidence="1 2" key="1">
    <citation type="submission" date="2021-04" db="EMBL/GenBank/DDBJ databases">
        <authorList>
            <person name="Bliznina A."/>
        </authorList>
    </citation>
    <scope>NUCLEOTIDE SEQUENCE [LARGE SCALE GENOMIC DNA]</scope>
</reference>
<dbReference type="InterPro" id="IPR012340">
    <property type="entry name" value="NA-bd_OB-fold"/>
</dbReference>
<dbReference type="Proteomes" id="UP001158576">
    <property type="component" value="Chromosome XSR"/>
</dbReference>
<dbReference type="EMBL" id="OU015569">
    <property type="protein sequence ID" value="CAG5097892.1"/>
    <property type="molecule type" value="Genomic_DNA"/>
</dbReference>
<organism evidence="1 2">
    <name type="scientific">Oikopleura dioica</name>
    <name type="common">Tunicate</name>
    <dbReference type="NCBI Taxonomy" id="34765"/>
    <lineage>
        <taxon>Eukaryota</taxon>
        <taxon>Metazoa</taxon>
        <taxon>Chordata</taxon>
        <taxon>Tunicata</taxon>
        <taxon>Appendicularia</taxon>
        <taxon>Copelata</taxon>
        <taxon>Oikopleuridae</taxon>
        <taxon>Oikopleura</taxon>
    </lineage>
</organism>
<protein>
    <submittedName>
        <fullName evidence="1">Oidioi.mRNA.OKI2018_I69.XSR.g15278.t1.cds</fullName>
    </submittedName>
</protein>
<accession>A0ABN7SGH3</accession>
<name>A0ABN7SGH3_OIKDI</name>